<sequence>MITFEQVRSHQIPTLQATVEEYVEPSSGARHIHLATSQADLAFLVGFPTVPDSNDGRAHILEHLALCGSQRYPVRDPFFSMLRRSTATFMNAMTYADRTVYPFASTDRNDFFNLLDVYLDATFFPRLDYLNFLQEGWRHTLEDGKLGYQGVVFNEMKGAFTDPIRALYNGIGAALLKGTTYEVISGGDPLAIPGLSHQMLKDFHASHYHPSQAVFMTAGAIPAADIQRQIAERVLARLPGAAPRRVPQLAQAGTPRETTIRVPSQTARPDEFGLQLAWLLGESADATVYYHANLLQAGLLGDASAPLKKAMESAGYGRPSRLNGMDSSPRQMLFHLGMDGLTEEQVASARARILAALERAAEDGVPHSALRAALRDIQYGQRDTSSGRMPNVMNRMLQALPVAMRGGDVVGALDTGAVLLRLERDIADPGFFKGLVRALLDTPARLDATIVPDAAYFTARAAIEEERLAAAQAALGDDERARIEADSAALAALQGLASDTSVLPRIKPGDVGPAPRVLPDIPAPRDGKYIFPIASNGISYARVQFDVSALPAADWPWLQLYSDLRRDLGVNGYGYEEAGAWRQRMVAAFKLSLEASVKADDTLELALHFFVTGLREEHGNMAEVLAAFIGGPRFDEHERIAFLIERMVKNRLNGLANSGNVYAALAATAPLSPLRRFEDAAGGVAALPFLGELQRLARTPEGIARIAARLAGVHAQIVACEATVLCAGTGDDARELAALIAPPRADVAARSDDPSLPRGREPGSDPGRPANLALHAASQVNHCSIAWPVPGQKHPQAPALAVAAELLTHQLLHQALREKGGAYGGSASYAGSAGLFTMGSYRDPRLAATYADFHAAIDRLLETEFSDEQVEEAIICVIKGLDRPASPFDSVLNAWTLKVRGIDTALRQRFRDGVLGCTQAGVKAAVRQWLKQGTPSRAAFAGNTTQDLDGMQVVDLLALSKES</sequence>
<dbReference type="AlphaFoldDB" id="A0A1I7L7P3"/>
<evidence type="ECO:0000259" key="5">
    <source>
        <dbReference type="SMART" id="SM01264"/>
    </source>
</evidence>
<reference evidence="7" key="1">
    <citation type="submission" date="2016-10" db="EMBL/GenBank/DDBJ databases">
        <authorList>
            <person name="Varghese N."/>
            <person name="Submissions S."/>
        </authorList>
    </citation>
    <scope>NUCLEOTIDE SEQUENCE [LARGE SCALE GENOMIC DNA]</scope>
    <source>
        <strain evidence="7">CGMCC 1.11014</strain>
    </source>
</reference>
<dbReference type="Pfam" id="PF00675">
    <property type="entry name" value="Peptidase_M16"/>
    <property type="match status" value="1"/>
</dbReference>
<dbReference type="GO" id="GO:0006508">
    <property type="term" value="P:proteolysis"/>
    <property type="evidence" value="ECO:0007669"/>
    <property type="project" value="InterPro"/>
</dbReference>
<feature type="region of interest" description="Disordered" evidence="4">
    <location>
        <begin position="745"/>
        <end position="770"/>
    </location>
</feature>
<dbReference type="InterPro" id="IPR001431">
    <property type="entry name" value="Pept_M16_Zn_BS"/>
</dbReference>
<comment type="similarity">
    <text evidence="2 3">Belongs to the peptidase M16 family.</text>
</comment>
<dbReference type="InterPro" id="IPR011765">
    <property type="entry name" value="Pept_M16_N"/>
</dbReference>
<evidence type="ECO:0000313" key="7">
    <source>
        <dbReference type="Proteomes" id="UP000199391"/>
    </source>
</evidence>
<proteinExistence type="inferred from homology"/>
<keyword evidence="7" id="KW-1185">Reference proteome</keyword>
<comment type="cofactor">
    <cofactor evidence="1">
        <name>Zn(2+)</name>
        <dbReference type="ChEBI" id="CHEBI:29105"/>
    </cofactor>
</comment>
<dbReference type="InterPro" id="IPR007863">
    <property type="entry name" value="Peptidase_M16_C"/>
</dbReference>
<dbReference type="Proteomes" id="UP000199391">
    <property type="component" value="Unassembled WGS sequence"/>
</dbReference>
<dbReference type="GO" id="GO:0004222">
    <property type="term" value="F:metalloendopeptidase activity"/>
    <property type="evidence" value="ECO:0007669"/>
    <property type="project" value="InterPro"/>
</dbReference>
<organism evidence="6 7">
    <name type="scientific">Pseudoduganella namucuonensis</name>
    <dbReference type="NCBI Taxonomy" id="1035707"/>
    <lineage>
        <taxon>Bacteria</taxon>
        <taxon>Pseudomonadati</taxon>
        <taxon>Pseudomonadota</taxon>
        <taxon>Betaproteobacteria</taxon>
        <taxon>Burkholderiales</taxon>
        <taxon>Oxalobacteraceae</taxon>
        <taxon>Telluria group</taxon>
        <taxon>Pseudoduganella</taxon>
    </lineage>
</organism>
<feature type="compositionally biased region" description="Basic and acidic residues" evidence="4">
    <location>
        <begin position="747"/>
        <end position="763"/>
    </location>
</feature>
<evidence type="ECO:0000256" key="4">
    <source>
        <dbReference type="SAM" id="MobiDB-lite"/>
    </source>
</evidence>
<dbReference type="SUPFAM" id="SSF63411">
    <property type="entry name" value="LuxS/MPP-like metallohydrolase"/>
    <property type="match status" value="4"/>
</dbReference>
<feature type="domain" description="Peptidase M16C associated" evidence="5">
    <location>
        <begin position="450"/>
        <end position="693"/>
    </location>
</feature>
<evidence type="ECO:0000256" key="3">
    <source>
        <dbReference type="RuleBase" id="RU004447"/>
    </source>
</evidence>
<evidence type="ECO:0000256" key="1">
    <source>
        <dbReference type="ARBA" id="ARBA00001947"/>
    </source>
</evidence>
<dbReference type="InterPro" id="IPR011249">
    <property type="entry name" value="Metalloenz_LuxS/M16"/>
</dbReference>
<dbReference type="PROSITE" id="PS00143">
    <property type="entry name" value="INSULINASE"/>
    <property type="match status" value="1"/>
</dbReference>
<dbReference type="PANTHER" id="PTHR43016">
    <property type="entry name" value="PRESEQUENCE PROTEASE"/>
    <property type="match status" value="1"/>
</dbReference>
<dbReference type="GO" id="GO:0046872">
    <property type="term" value="F:metal ion binding"/>
    <property type="evidence" value="ECO:0007669"/>
    <property type="project" value="InterPro"/>
</dbReference>
<dbReference type="PANTHER" id="PTHR43016:SF13">
    <property type="entry name" value="PRESEQUENCE PROTEASE, MITOCHONDRIAL"/>
    <property type="match status" value="1"/>
</dbReference>
<protein>
    <recommendedName>
        <fullName evidence="5">Peptidase M16C associated domain-containing protein</fullName>
    </recommendedName>
</protein>
<evidence type="ECO:0000313" key="6">
    <source>
        <dbReference type="EMBL" id="SFV05720.1"/>
    </source>
</evidence>
<dbReference type="STRING" id="1035707.SAMN05216552_102480"/>
<dbReference type="RefSeq" id="WP_093557849.1">
    <property type="nucleotide sequence ID" value="NZ_FPBO01000024.1"/>
</dbReference>
<dbReference type="OrthoDB" id="9762027at2"/>
<dbReference type="Gene3D" id="3.30.830.10">
    <property type="entry name" value="Metalloenzyme, LuxS/M16 peptidase-like"/>
    <property type="match status" value="4"/>
</dbReference>
<dbReference type="InterPro" id="IPR013578">
    <property type="entry name" value="Peptidase_M16C_assoc"/>
</dbReference>
<dbReference type="Pfam" id="PF05193">
    <property type="entry name" value="Peptidase_M16_C"/>
    <property type="match status" value="2"/>
</dbReference>
<accession>A0A1I7L7P3</accession>
<evidence type="ECO:0000256" key="2">
    <source>
        <dbReference type="ARBA" id="ARBA00007261"/>
    </source>
</evidence>
<gene>
    <name evidence="6" type="ORF">SAMN05216552_102480</name>
</gene>
<name>A0A1I7L7P3_9BURK</name>
<dbReference type="Pfam" id="PF08367">
    <property type="entry name" value="M16C_assoc"/>
    <property type="match status" value="1"/>
</dbReference>
<dbReference type="EMBL" id="FPBO01000024">
    <property type="protein sequence ID" value="SFV05720.1"/>
    <property type="molecule type" value="Genomic_DNA"/>
</dbReference>
<dbReference type="SMART" id="SM01264">
    <property type="entry name" value="M16C_associated"/>
    <property type="match status" value="1"/>
</dbReference>